<evidence type="ECO:0000256" key="1">
    <source>
        <dbReference type="ARBA" id="ARBA00004123"/>
    </source>
</evidence>
<comment type="subcellular location">
    <subcellularLocation>
        <location evidence="1">Nucleus</location>
    </subcellularLocation>
</comment>
<feature type="transmembrane region" description="Helical" evidence="6">
    <location>
        <begin position="171"/>
        <end position="191"/>
    </location>
</feature>
<dbReference type="CDD" id="cd00167">
    <property type="entry name" value="SANT"/>
    <property type="match status" value="1"/>
</dbReference>
<keyword evidence="5" id="KW-0539">Nucleus</keyword>
<dbReference type="InterPro" id="IPR008390">
    <property type="entry name" value="AWPM-19"/>
</dbReference>
<dbReference type="SUPFAM" id="SSF46689">
    <property type="entry name" value="Homeodomain-like"/>
    <property type="match status" value="1"/>
</dbReference>
<sequence length="234" mass="25890">MLNLCPSNTSGAVVPIVSLGPNGHGSIHAVARVSLIFASRAKNLHSRELLWWPPRKPLTLVMRSGKYTLGYKTVLRTLRSSKWVPWSEEDHKLFLLGLQKVGKGDSRGILRNYVKTRTPTQVAGHAQKHFLRRPNHNRRRRRCSLFDITTDAMLINGQTHHPGMGGNGATGYFLTFALLAAVLGIVLKIAGANHMRSWRNDSLAAAGPSSLVAWAVTALAFGEAEPDLWWCRLD</sequence>
<dbReference type="FunFam" id="1.10.10.60:FF:000009">
    <property type="entry name" value="transcription factor MYB1R1"/>
    <property type="match status" value="1"/>
</dbReference>
<dbReference type="EMBL" id="JAVIJP010000010">
    <property type="protein sequence ID" value="KAL3646967.1"/>
    <property type="molecule type" value="Genomic_DNA"/>
</dbReference>
<dbReference type="GO" id="GO:0006355">
    <property type="term" value="P:regulation of DNA-templated transcription"/>
    <property type="evidence" value="ECO:0007669"/>
    <property type="project" value="UniProtKB-ARBA"/>
</dbReference>
<proteinExistence type="predicted"/>
<keyword evidence="9" id="KW-1185">Reference proteome</keyword>
<evidence type="ECO:0000259" key="7">
    <source>
        <dbReference type="SMART" id="SM00717"/>
    </source>
</evidence>
<keyword evidence="2" id="KW-0805">Transcription regulation</keyword>
<evidence type="ECO:0000313" key="8">
    <source>
        <dbReference type="EMBL" id="KAL3646967.1"/>
    </source>
</evidence>
<dbReference type="PANTHER" id="PTHR44191:SF64">
    <property type="entry name" value="TRANSCRIPTION FACTOR MYB1R1"/>
    <property type="match status" value="1"/>
</dbReference>
<evidence type="ECO:0000313" key="9">
    <source>
        <dbReference type="Proteomes" id="UP001632038"/>
    </source>
</evidence>
<evidence type="ECO:0000256" key="6">
    <source>
        <dbReference type="SAM" id="Phobius"/>
    </source>
</evidence>
<keyword evidence="6" id="KW-0812">Transmembrane</keyword>
<dbReference type="Gene3D" id="1.10.10.60">
    <property type="entry name" value="Homeodomain-like"/>
    <property type="match status" value="1"/>
</dbReference>
<dbReference type="InterPro" id="IPR006447">
    <property type="entry name" value="Myb_dom_plants"/>
</dbReference>
<keyword evidence="6" id="KW-0472">Membrane</keyword>
<comment type="caution">
    <text evidence="8">The sequence shown here is derived from an EMBL/GenBank/DDBJ whole genome shotgun (WGS) entry which is preliminary data.</text>
</comment>
<dbReference type="PANTHER" id="PTHR44191">
    <property type="entry name" value="TRANSCRIPTION FACTOR KUA1"/>
    <property type="match status" value="1"/>
</dbReference>
<dbReference type="GO" id="GO:0003677">
    <property type="term" value="F:DNA binding"/>
    <property type="evidence" value="ECO:0007669"/>
    <property type="project" value="UniProtKB-KW"/>
</dbReference>
<dbReference type="AlphaFoldDB" id="A0ABD3DZC0"/>
<protein>
    <recommendedName>
        <fullName evidence="7">Myb-like domain-containing protein</fullName>
    </recommendedName>
</protein>
<name>A0ABD3DZC0_9LAMI</name>
<keyword evidence="3" id="KW-0238">DNA-binding</keyword>
<dbReference type="SMART" id="SM00717">
    <property type="entry name" value="SANT"/>
    <property type="match status" value="1"/>
</dbReference>
<evidence type="ECO:0000256" key="4">
    <source>
        <dbReference type="ARBA" id="ARBA00023163"/>
    </source>
</evidence>
<keyword evidence="4" id="KW-0804">Transcription</keyword>
<feature type="domain" description="Myb-like" evidence="7">
    <location>
        <begin position="82"/>
        <end position="132"/>
    </location>
</feature>
<dbReference type="InterPro" id="IPR009057">
    <property type="entry name" value="Homeodomain-like_sf"/>
</dbReference>
<evidence type="ECO:0000256" key="5">
    <source>
        <dbReference type="ARBA" id="ARBA00023242"/>
    </source>
</evidence>
<evidence type="ECO:0000256" key="2">
    <source>
        <dbReference type="ARBA" id="ARBA00023015"/>
    </source>
</evidence>
<reference evidence="9" key="1">
    <citation type="journal article" date="2024" name="IScience">
        <title>Strigolactones Initiate the Formation of Haustorium-like Structures in Castilleja.</title>
        <authorList>
            <person name="Buerger M."/>
            <person name="Peterson D."/>
            <person name="Chory J."/>
        </authorList>
    </citation>
    <scope>NUCLEOTIDE SEQUENCE [LARGE SCALE GENOMIC DNA]</scope>
</reference>
<accession>A0ABD3DZC0</accession>
<keyword evidence="6" id="KW-1133">Transmembrane helix</keyword>
<dbReference type="Pfam" id="PF05512">
    <property type="entry name" value="AWPM-19"/>
    <property type="match status" value="1"/>
</dbReference>
<dbReference type="Proteomes" id="UP001632038">
    <property type="component" value="Unassembled WGS sequence"/>
</dbReference>
<organism evidence="8 9">
    <name type="scientific">Castilleja foliolosa</name>
    <dbReference type="NCBI Taxonomy" id="1961234"/>
    <lineage>
        <taxon>Eukaryota</taxon>
        <taxon>Viridiplantae</taxon>
        <taxon>Streptophyta</taxon>
        <taxon>Embryophyta</taxon>
        <taxon>Tracheophyta</taxon>
        <taxon>Spermatophyta</taxon>
        <taxon>Magnoliopsida</taxon>
        <taxon>eudicotyledons</taxon>
        <taxon>Gunneridae</taxon>
        <taxon>Pentapetalae</taxon>
        <taxon>asterids</taxon>
        <taxon>lamiids</taxon>
        <taxon>Lamiales</taxon>
        <taxon>Orobanchaceae</taxon>
        <taxon>Pedicularideae</taxon>
        <taxon>Castillejinae</taxon>
        <taxon>Castilleja</taxon>
    </lineage>
</organism>
<dbReference type="InterPro" id="IPR001005">
    <property type="entry name" value="SANT/Myb"/>
</dbReference>
<evidence type="ECO:0000256" key="3">
    <source>
        <dbReference type="ARBA" id="ARBA00023125"/>
    </source>
</evidence>
<dbReference type="InterPro" id="IPR052245">
    <property type="entry name" value="Plant_Stress_Dev_TF"/>
</dbReference>
<dbReference type="NCBIfam" id="TIGR01557">
    <property type="entry name" value="myb_SHAQKYF"/>
    <property type="match status" value="1"/>
</dbReference>
<gene>
    <name evidence="8" type="ORF">CASFOL_009139</name>
</gene>
<dbReference type="GO" id="GO:0005634">
    <property type="term" value="C:nucleus"/>
    <property type="evidence" value="ECO:0007669"/>
    <property type="project" value="UniProtKB-SubCell"/>
</dbReference>